<keyword evidence="2 3" id="KW-0802">TPR repeat</keyword>
<feature type="signal peptide" evidence="4">
    <location>
        <begin position="1"/>
        <end position="17"/>
    </location>
</feature>
<protein>
    <recommendedName>
        <fullName evidence="7">Tetratricopeptide repeat protein</fullName>
    </recommendedName>
</protein>
<dbReference type="PROSITE" id="PS50005">
    <property type="entry name" value="TPR"/>
    <property type="match status" value="1"/>
</dbReference>
<dbReference type="SMART" id="SM00028">
    <property type="entry name" value="TPR"/>
    <property type="match status" value="2"/>
</dbReference>
<evidence type="ECO:0000313" key="5">
    <source>
        <dbReference type="EMBL" id="KOS05334.1"/>
    </source>
</evidence>
<feature type="chain" id="PRO_5005818191" description="Tetratricopeptide repeat protein" evidence="4">
    <location>
        <begin position="18"/>
        <end position="144"/>
    </location>
</feature>
<dbReference type="SUPFAM" id="SSF48452">
    <property type="entry name" value="TPR-like"/>
    <property type="match status" value="1"/>
</dbReference>
<dbReference type="InterPro" id="IPR019734">
    <property type="entry name" value="TPR_rpt"/>
</dbReference>
<dbReference type="PANTHER" id="PTHR44858:SF1">
    <property type="entry name" value="UDP-N-ACETYLGLUCOSAMINE--PEPTIDE N-ACETYLGLUCOSAMINYLTRANSFERASE SPINDLY-RELATED"/>
    <property type="match status" value="1"/>
</dbReference>
<gene>
    <name evidence="5" type="ORF">AM493_04285</name>
</gene>
<keyword evidence="4" id="KW-0732">Signal</keyword>
<dbReference type="EMBL" id="LIYD01000005">
    <property type="protein sequence ID" value="KOS05334.1"/>
    <property type="molecule type" value="Genomic_DNA"/>
</dbReference>
<dbReference type="OrthoDB" id="1467539at2"/>
<dbReference type="InterPro" id="IPR050498">
    <property type="entry name" value="Ycf3"/>
</dbReference>
<evidence type="ECO:0000313" key="6">
    <source>
        <dbReference type="Proteomes" id="UP000037755"/>
    </source>
</evidence>
<keyword evidence="1" id="KW-0677">Repeat</keyword>
<sequence length="144" mass="16075">MKHLFFSLLFLPFIALAQQQQPSPQFTQLVKQADSLAMAKQYKNAIEAYSKAIAINPDKEVTFRRGAAYLSLQQHDKAIADFTYAINHPDISHSTLTTAYYMRGLCKLLNNGEYTPTGCDDLSMAKSLGLNLDEAGSIVNYYCP</sequence>
<dbReference type="STRING" id="1202724.AM493_04285"/>
<dbReference type="RefSeq" id="WP_054406407.1">
    <property type="nucleotide sequence ID" value="NZ_FOYA01000024.1"/>
</dbReference>
<dbReference type="InterPro" id="IPR011990">
    <property type="entry name" value="TPR-like_helical_dom_sf"/>
</dbReference>
<evidence type="ECO:0000256" key="2">
    <source>
        <dbReference type="ARBA" id="ARBA00022803"/>
    </source>
</evidence>
<dbReference type="PATRIC" id="fig|1202724.3.peg.888"/>
<evidence type="ECO:0000256" key="3">
    <source>
        <dbReference type="PROSITE-ProRule" id="PRU00339"/>
    </source>
</evidence>
<comment type="caution">
    <text evidence="5">The sequence shown here is derived from an EMBL/GenBank/DDBJ whole genome shotgun (WGS) entry which is preliminary data.</text>
</comment>
<evidence type="ECO:0000256" key="4">
    <source>
        <dbReference type="SAM" id="SignalP"/>
    </source>
</evidence>
<name>A0A0M8MBN0_9FLAO</name>
<dbReference type="Pfam" id="PF13181">
    <property type="entry name" value="TPR_8"/>
    <property type="match status" value="1"/>
</dbReference>
<organism evidence="5 6">
    <name type="scientific">Flavobacterium akiainvivens</name>
    <dbReference type="NCBI Taxonomy" id="1202724"/>
    <lineage>
        <taxon>Bacteria</taxon>
        <taxon>Pseudomonadati</taxon>
        <taxon>Bacteroidota</taxon>
        <taxon>Flavobacteriia</taxon>
        <taxon>Flavobacteriales</taxon>
        <taxon>Flavobacteriaceae</taxon>
        <taxon>Flavobacterium</taxon>
    </lineage>
</organism>
<dbReference type="Proteomes" id="UP000037755">
    <property type="component" value="Unassembled WGS sequence"/>
</dbReference>
<proteinExistence type="predicted"/>
<reference evidence="5 6" key="1">
    <citation type="submission" date="2015-08" db="EMBL/GenBank/DDBJ databases">
        <title>Whole genome sequence of Flavobacterium akiainvivens IK-1T, from decaying Wikstroemia oahuensis, an endemic Hawaiian shrub.</title>
        <authorList>
            <person name="Wan X."/>
            <person name="Hou S."/>
            <person name="Saito J."/>
            <person name="Donachie S."/>
        </authorList>
    </citation>
    <scope>NUCLEOTIDE SEQUENCE [LARGE SCALE GENOMIC DNA]</scope>
    <source>
        <strain evidence="5 6">IK-1</strain>
    </source>
</reference>
<dbReference type="Gene3D" id="1.25.40.10">
    <property type="entry name" value="Tetratricopeptide repeat domain"/>
    <property type="match status" value="1"/>
</dbReference>
<keyword evidence="6" id="KW-1185">Reference proteome</keyword>
<feature type="repeat" description="TPR" evidence="3">
    <location>
        <begin position="26"/>
        <end position="59"/>
    </location>
</feature>
<evidence type="ECO:0008006" key="7">
    <source>
        <dbReference type="Google" id="ProtNLM"/>
    </source>
</evidence>
<dbReference type="AlphaFoldDB" id="A0A0M8MBN0"/>
<accession>A0A0M8MBN0</accession>
<dbReference type="PANTHER" id="PTHR44858">
    <property type="entry name" value="TETRATRICOPEPTIDE REPEAT PROTEIN 6"/>
    <property type="match status" value="1"/>
</dbReference>
<evidence type="ECO:0000256" key="1">
    <source>
        <dbReference type="ARBA" id="ARBA00022737"/>
    </source>
</evidence>